<dbReference type="EMBL" id="JADIND010000213">
    <property type="protein sequence ID" value="MBO8431611.1"/>
    <property type="molecule type" value="Genomic_DNA"/>
</dbReference>
<dbReference type="Pfam" id="PF01381">
    <property type="entry name" value="HTH_3"/>
    <property type="match status" value="1"/>
</dbReference>
<dbReference type="Proteomes" id="UP000823632">
    <property type="component" value="Unassembled WGS sequence"/>
</dbReference>
<dbReference type="SMART" id="SM00530">
    <property type="entry name" value="HTH_XRE"/>
    <property type="match status" value="1"/>
</dbReference>
<organism evidence="3 4">
    <name type="scientific">Candidatus Scatousia excrementipullorum</name>
    <dbReference type="NCBI Taxonomy" id="2840936"/>
    <lineage>
        <taxon>Bacteria</taxon>
        <taxon>Candidatus Scatousia</taxon>
    </lineage>
</organism>
<dbReference type="Gene3D" id="1.10.260.40">
    <property type="entry name" value="lambda repressor-like DNA-binding domains"/>
    <property type="match status" value="1"/>
</dbReference>
<dbReference type="AlphaFoldDB" id="A0A9D9DSF9"/>
<accession>A0A9D9DSF9</accession>
<comment type="caution">
    <text evidence="3">The sequence shown here is derived from an EMBL/GenBank/DDBJ whole genome shotgun (WGS) entry which is preliminary data.</text>
</comment>
<reference evidence="3" key="1">
    <citation type="submission" date="2020-10" db="EMBL/GenBank/DDBJ databases">
        <authorList>
            <person name="Gilroy R."/>
        </authorList>
    </citation>
    <scope>NUCLEOTIDE SEQUENCE</scope>
    <source>
        <strain evidence="3">10192</strain>
    </source>
</reference>
<dbReference type="CDD" id="cd00093">
    <property type="entry name" value="HTH_XRE"/>
    <property type="match status" value="1"/>
</dbReference>
<protein>
    <submittedName>
        <fullName evidence="3">Helix-turn-helix transcriptional regulator</fullName>
    </submittedName>
</protein>
<sequence>MKFDDKFYLASQIKYHRKKMHLTQAELAEQVDLSVQHISRIESGCYIPSLKSFFMLVNVLHMDLSEFGFDVSATKNPVKSRLMEVIASATDTELIFYENMINAVDKSLSKTKKNSVVV</sequence>
<keyword evidence="1" id="KW-0238">DNA-binding</keyword>
<dbReference type="PANTHER" id="PTHR46558">
    <property type="entry name" value="TRACRIPTIONAL REGULATORY PROTEIN-RELATED-RELATED"/>
    <property type="match status" value="1"/>
</dbReference>
<evidence type="ECO:0000313" key="3">
    <source>
        <dbReference type="EMBL" id="MBO8431611.1"/>
    </source>
</evidence>
<dbReference type="SUPFAM" id="SSF47413">
    <property type="entry name" value="lambda repressor-like DNA-binding domains"/>
    <property type="match status" value="1"/>
</dbReference>
<dbReference type="InterPro" id="IPR001387">
    <property type="entry name" value="Cro/C1-type_HTH"/>
</dbReference>
<reference evidence="3" key="2">
    <citation type="journal article" date="2021" name="PeerJ">
        <title>Extensive microbial diversity within the chicken gut microbiome revealed by metagenomics and culture.</title>
        <authorList>
            <person name="Gilroy R."/>
            <person name="Ravi A."/>
            <person name="Getino M."/>
            <person name="Pursley I."/>
            <person name="Horton D.L."/>
            <person name="Alikhan N.F."/>
            <person name="Baker D."/>
            <person name="Gharbi K."/>
            <person name="Hall N."/>
            <person name="Watson M."/>
            <person name="Adriaenssens E.M."/>
            <person name="Foster-Nyarko E."/>
            <person name="Jarju S."/>
            <person name="Secka A."/>
            <person name="Antonio M."/>
            <person name="Oren A."/>
            <person name="Chaudhuri R.R."/>
            <person name="La Ragione R."/>
            <person name="Hildebrand F."/>
            <person name="Pallen M.J."/>
        </authorList>
    </citation>
    <scope>NUCLEOTIDE SEQUENCE</scope>
    <source>
        <strain evidence="3">10192</strain>
    </source>
</reference>
<dbReference type="InterPro" id="IPR010982">
    <property type="entry name" value="Lambda_DNA-bd_dom_sf"/>
</dbReference>
<evidence type="ECO:0000256" key="1">
    <source>
        <dbReference type="ARBA" id="ARBA00023125"/>
    </source>
</evidence>
<dbReference type="GO" id="GO:0003677">
    <property type="term" value="F:DNA binding"/>
    <property type="evidence" value="ECO:0007669"/>
    <property type="project" value="UniProtKB-KW"/>
</dbReference>
<evidence type="ECO:0000259" key="2">
    <source>
        <dbReference type="PROSITE" id="PS50943"/>
    </source>
</evidence>
<dbReference type="PANTHER" id="PTHR46558:SF11">
    <property type="entry name" value="HTH-TYPE TRANSCRIPTIONAL REGULATOR XRE"/>
    <property type="match status" value="1"/>
</dbReference>
<dbReference type="PROSITE" id="PS50943">
    <property type="entry name" value="HTH_CROC1"/>
    <property type="match status" value="1"/>
</dbReference>
<evidence type="ECO:0000313" key="4">
    <source>
        <dbReference type="Proteomes" id="UP000823632"/>
    </source>
</evidence>
<gene>
    <name evidence="3" type="ORF">IAC76_09515</name>
</gene>
<name>A0A9D9DSF9_9BACT</name>
<feature type="domain" description="HTH cro/C1-type" evidence="2">
    <location>
        <begin position="13"/>
        <end position="67"/>
    </location>
</feature>
<proteinExistence type="predicted"/>